<organism evidence="1 2">
    <name type="scientific">Molossus molossus</name>
    <name type="common">Pallas' mastiff bat</name>
    <name type="synonym">Vespertilio molossus</name>
    <dbReference type="NCBI Taxonomy" id="27622"/>
    <lineage>
        <taxon>Eukaryota</taxon>
        <taxon>Metazoa</taxon>
        <taxon>Chordata</taxon>
        <taxon>Craniata</taxon>
        <taxon>Vertebrata</taxon>
        <taxon>Euteleostomi</taxon>
        <taxon>Mammalia</taxon>
        <taxon>Eutheria</taxon>
        <taxon>Laurasiatheria</taxon>
        <taxon>Chiroptera</taxon>
        <taxon>Yangochiroptera</taxon>
        <taxon>Molossidae</taxon>
        <taxon>Molossus</taxon>
    </lineage>
</organism>
<dbReference type="Proteomes" id="UP000550707">
    <property type="component" value="Unassembled WGS sequence"/>
</dbReference>
<reference evidence="1 2" key="1">
    <citation type="journal article" date="2020" name="Nature">
        <title>Six reference-quality genomes reveal evolution of bat adaptations.</title>
        <authorList>
            <person name="Jebb D."/>
            <person name="Huang Z."/>
            <person name="Pippel M."/>
            <person name="Hughes G.M."/>
            <person name="Lavrichenko K."/>
            <person name="Devanna P."/>
            <person name="Winkler S."/>
            <person name="Jermiin L.S."/>
            <person name="Skirmuntt E.C."/>
            <person name="Katzourakis A."/>
            <person name="Burkitt-Gray L."/>
            <person name="Ray D.A."/>
            <person name="Sullivan K.A.M."/>
            <person name="Roscito J.G."/>
            <person name="Kirilenko B.M."/>
            <person name="Davalos L.M."/>
            <person name="Corthals A.P."/>
            <person name="Power M.L."/>
            <person name="Jones G."/>
            <person name="Ransome R.D."/>
            <person name="Dechmann D.K.N."/>
            <person name="Locatelli A.G."/>
            <person name="Puechmaille S.J."/>
            <person name="Fedrigo O."/>
            <person name="Jarvis E.D."/>
            <person name="Hiller M."/>
            <person name="Vernes S.C."/>
            <person name="Myers E.W."/>
            <person name="Teeling E.C."/>
        </authorList>
    </citation>
    <scope>NUCLEOTIDE SEQUENCE [LARGE SCALE GENOMIC DNA]</scope>
    <source>
        <strain evidence="1">MMolMol1</strain>
        <tissue evidence="1">Muscle</tissue>
    </source>
</reference>
<dbReference type="EMBL" id="JACASF010000011">
    <property type="protein sequence ID" value="KAF6450517.1"/>
    <property type="molecule type" value="Genomic_DNA"/>
</dbReference>
<dbReference type="InParanoid" id="A0A7J8FRY8"/>
<proteinExistence type="predicted"/>
<comment type="caution">
    <text evidence="1">The sequence shown here is derived from an EMBL/GenBank/DDBJ whole genome shotgun (WGS) entry which is preliminary data.</text>
</comment>
<accession>A0A7J8FRY8</accession>
<evidence type="ECO:0000313" key="1">
    <source>
        <dbReference type="EMBL" id="KAF6450517.1"/>
    </source>
</evidence>
<keyword evidence="2" id="KW-1185">Reference proteome</keyword>
<name>A0A7J8FRY8_MOLMO</name>
<sequence length="139" mass="15243">MQPSWIPILEVTPLLCQCGPVVEYQPKHQEVASSIPSQSTCPGCGPNTQHSSCRRRPIDVLSHGCFYLSLSFPLSLKKKMVVTPSSSEPLQLSHSIITPCSELTVHNIFLLLNYKFPEAQGPVLDNPVAPVWPSTSAFT</sequence>
<protein>
    <submittedName>
        <fullName evidence="1">Uncharacterized protein</fullName>
    </submittedName>
</protein>
<dbReference type="AlphaFoldDB" id="A0A7J8FRY8"/>
<gene>
    <name evidence="1" type="ORF">HJG59_008389</name>
</gene>
<evidence type="ECO:0000313" key="2">
    <source>
        <dbReference type="Proteomes" id="UP000550707"/>
    </source>
</evidence>